<dbReference type="Proteomes" id="UP001338125">
    <property type="component" value="Unassembled WGS sequence"/>
</dbReference>
<gene>
    <name evidence="2" type="ORF">PT974_04547</name>
</gene>
<keyword evidence="3" id="KW-1185">Reference proteome</keyword>
<sequence>MRISTALGLAGAVQLAAAYDAPPAAIVQFCGARKQFPQKVNGKWKCVQTSDICSPNQDLVTLHQDRESGTWMCCPEDEILNEEGDACRSPKEESPATCTDRIAESGLEAILNDVFKDCFPGDRSTLEAFVRQYIYSLHNGLTLVESIYENSCPRPTQSSSPVPSHSPVPRDTIDLAQDWFKCPKNNSPCMWLSLENNKKPKILQATGYEYQILPNPNVHVDDYRYPFDTWVVKRPEDDLRMYVEGEAVKPNSDGISYLIPAGTHANDVLYRCIHDSEVHYYGSCSVDTPCVDREILVWTQVTSLTKEDRDQFIDVSALDFDVVFTVSDTSITTEQYIVLADGREVGRTHGRPTLGDDKYNTAHIANVDVGIGASGALKSISNDGFWGSFLIPKDTQRVTIHMGVQGVESPGWPYYVLEYRIDHLCQC</sequence>
<feature type="chain" id="PRO_5047247478" evidence="1">
    <location>
        <begin position="19"/>
        <end position="427"/>
    </location>
</feature>
<evidence type="ECO:0000256" key="1">
    <source>
        <dbReference type="SAM" id="SignalP"/>
    </source>
</evidence>
<dbReference type="EMBL" id="JAVFKD010000004">
    <property type="protein sequence ID" value="KAK5996119.1"/>
    <property type="molecule type" value="Genomic_DNA"/>
</dbReference>
<accession>A0ABR0SVF6</accession>
<name>A0ABR0SVF6_9HYPO</name>
<reference evidence="2 3" key="1">
    <citation type="submission" date="2024-01" db="EMBL/GenBank/DDBJ databases">
        <title>Complete genome of Cladobotryum mycophilum ATHUM6906.</title>
        <authorList>
            <person name="Christinaki A.C."/>
            <person name="Myridakis A.I."/>
            <person name="Kouvelis V.N."/>
        </authorList>
    </citation>
    <scope>NUCLEOTIDE SEQUENCE [LARGE SCALE GENOMIC DNA]</scope>
    <source>
        <strain evidence="2 3">ATHUM6906</strain>
    </source>
</reference>
<organism evidence="2 3">
    <name type="scientific">Cladobotryum mycophilum</name>
    <dbReference type="NCBI Taxonomy" id="491253"/>
    <lineage>
        <taxon>Eukaryota</taxon>
        <taxon>Fungi</taxon>
        <taxon>Dikarya</taxon>
        <taxon>Ascomycota</taxon>
        <taxon>Pezizomycotina</taxon>
        <taxon>Sordariomycetes</taxon>
        <taxon>Hypocreomycetidae</taxon>
        <taxon>Hypocreales</taxon>
        <taxon>Hypocreaceae</taxon>
        <taxon>Cladobotryum</taxon>
    </lineage>
</organism>
<keyword evidence="1" id="KW-0732">Signal</keyword>
<evidence type="ECO:0000313" key="2">
    <source>
        <dbReference type="EMBL" id="KAK5996119.1"/>
    </source>
</evidence>
<proteinExistence type="predicted"/>
<evidence type="ECO:0000313" key="3">
    <source>
        <dbReference type="Proteomes" id="UP001338125"/>
    </source>
</evidence>
<protein>
    <submittedName>
        <fullName evidence="2">Uncharacterized protein</fullName>
    </submittedName>
</protein>
<comment type="caution">
    <text evidence="2">The sequence shown here is derived from an EMBL/GenBank/DDBJ whole genome shotgun (WGS) entry which is preliminary data.</text>
</comment>
<feature type="signal peptide" evidence="1">
    <location>
        <begin position="1"/>
        <end position="18"/>
    </location>
</feature>